<organism evidence="1 2">
    <name type="scientific">Lasiodiplodia mahajangana</name>
    <dbReference type="NCBI Taxonomy" id="1108764"/>
    <lineage>
        <taxon>Eukaryota</taxon>
        <taxon>Fungi</taxon>
        <taxon>Dikarya</taxon>
        <taxon>Ascomycota</taxon>
        <taxon>Pezizomycotina</taxon>
        <taxon>Dothideomycetes</taxon>
        <taxon>Dothideomycetes incertae sedis</taxon>
        <taxon>Botryosphaeriales</taxon>
        <taxon>Botryosphaeriaceae</taxon>
        <taxon>Lasiodiplodia</taxon>
    </lineage>
</organism>
<evidence type="ECO:0000313" key="1">
    <source>
        <dbReference type="EMBL" id="KAJ8125487.1"/>
    </source>
</evidence>
<sequence length="295" mass="33034">MPRFRDGQSTSQNQTSSPILGHIVLDDIDMPQLEDICPSRRTRHHILTSFDEDVRRIDNEVKELKNDVAQTTNGSSDTNSKIISLAGDLLSSKAEIKEIRQELRSLVVQDHLKQELASIRNNVAEASDSLRAEYSSKWEEHQQRFDLLESQLMNARRDLRRFQTLPISAETTAELALEASDTNAEEIIGLKGRIQGMEKETIMKRELVVLPQRGEPRNSQVAGLKRKAAPDDYLGSDIDFSILSPSARNAGDRLRGRPSQKRLRNAASVGPPKITRSEATDKRTLEEASSKPASV</sequence>
<gene>
    <name evidence="1" type="ORF">O1611_g8153</name>
</gene>
<evidence type="ECO:0000313" key="2">
    <source>
        <dbReference type="Proteomes" id="UP001153332"/>
    </source>
</evidence>
<protein>
    <submittedName>
        <fullName evidence="1">Uncharacterized protein</fullName>
    </submittedName>
</protein>
<dbReference type="Proteomes" id="UP001153332">
    <property type="component" value="Unassembled WGS sequence"/>
</dbReference>
<reference evidence="1" key="1">
    <citation type="submission" date="2022-12" db="EMBL/GenBank/DDBJ databases">
        <title>Genome Sequence of Lasiodiplodia mahajangana.</title>
        <authorList>
            <person name="Buettner E."/>
        </authorList>
    </citation>
    <scope>NUCLEOTIDE SEQUENCE</scope>
    <source>
        <strain evidence="1">VT137</strain>
    </source>
</reference>
<dbReference type="EMBL" id="JAPUUL010002335">
    <property type="protein sequence ID" value="KAJ8125487.1"/>
    <property type="molecule type" value="Genomic_DNA"/>
</dbReference>
<name>A0ACC2JDV3_9PEZI</name>
<accession>A0ACC2JDV3</accession>
<proteinExistence type="predicted"/>
<comment type="caution">
    <text evidence="1">The sequence shown here is derived from an EMBL/GenBank/DDBJ whole genome shotgun (WGS) entry which is preliminary data.</text>
</comment>
<keyword evidence="2" id="KW-1185">Reference proteome</keyword>